<keyword evidence="9" id="KW-1185">Reference proteome</keyword>
<evidence type="ECO:0000256" key="1">
    <source>
        <dbReference type="ARBA" id="ARBA00010617"/>
    </source>
</evidence>
<dbReference type="AlphaFoldDB" id="A0A918ZB31"/>
<accession>A0A918ZB31</accession>
<evidence type="ECO:0000313" key="9">
    <source>
        <dbReference type="Proteomes" id="UP000608024"/>
    </source>
</evidence>
<keyword evidence="3 7" id="KW-0479">Metal-binding</keyword>
<dbReference type="GO" id="GO:0005506">
    <property type="term" value="F:iron ion binding"/>
    <property type="evidence" value="ECO:0007669"/>
    <property type="project" value="InterPro"/>
</dbReference>
<reference evidence="8" key="2">
    <citation type="submission" date="2020-09" db="EMBL/GenBank/DDBJ databases">
        <authorList>
            <person name="Sun Q."/>
            <person name="Ohkuma M."/>
        </authorList>
    </citation>
    <scope>NUCLEOTIDE SEQUENCE</scope>
    <source>
        <strain evidence="8">JCM 4784</strain>
    </source>
</reference>
<dbReference type="GO" id="GO:0016705">
    <property type="term" value="F:oxidoreductase activity, acting on paired donors, with incorporation or reduction of molecular oxygen"/>
    <property type="evidence" value="ECO:0007669"/>
    <property type="project" value="InterPro"/>
</dbReference>
<gene>
    <name evidence="8" type="ORF">GCM10018785_09010</name>
</gene>
<dbReference type="PRINTS" id="PR00385">
    <property type="entry name" value="P450"/>
</dbReference>
<dbReference type="CDD" id="cd11032">
    <property type="entry name" value="P450_EryK-like"/>
    <property type="match status" value="1"/>
</dbReference>
<dbReference type="Gene3D" id="1.10.630.10">
    <property type="entry name" value="Cytochrome P450"/>
    <property type="match status" value="1"/>
</dbReference>
<keyword evidence="6 7" id="KW-0503">Monooxygenase</keyword>
<dbReference type="EMBL" id="BNBT01000007">
    <property type="protein sequence ID" value="GHE41554.1"/>
    <property type="molecule type" value="Genomic_DNA"/>
</dbReference>
<comment type="caution">
    <text evidence="8">The sequence shown here is derived from an EMBL/GenBank/DDBJ whole genome shotgun (WGS) entry which is preliminary data.</text>
</comment>
<proteinExistence type="inferred from homology"/>
<dbReference type="PROSITE" id="PS00086">
    <property type="entry name" value="CYTOCHROME_P450"/>
    <property type="match status" value="1"/>
</dbReference>
<evidence type="ECO:0000256" key="5">
    <source>
        <dbReference type="ARBA" id="ARBA00023004"/>
    </source>
</evidence>
<dbReference type="Proteomes" id="UP000608024">
    <property type="component" value="Unassembled WGS sequence"/>
</dbReference>
<name>A0A918ZB31_9ACTN</name>
<dbReference type="PANTHER" id="PTHR46696:SF1">
    <property type="entry name" value="CYTOCHROME P450 YJIB-RELATED"/>
    <property type="match status" value="1"/>
</dbReference>
<organism evidence="8 9">
    <name type="scientific">Streptomyces longispororuber</name>
    <dbReference type="NCBI Taxonomy" id="68230"/>
    <lineage>
        <taxon>Bacteria</taxon>
        <taxon>Bacillati</taxon>
        <taxon>Actinomycetota</taxon>
        <taxon>Actinomycetes</taxon>
        <taxon>Kitasatosporales</taxon>
        <taxon>Streptomycetaceae</taxon>
        <taxon>Streptomyces</taxon>
    </lineage>
</organism>
<sequence length="401" mass="43618">MTQLADRWGLDPAYFWMWGRRPDAPVEADATGMVHVYGHAECAEVYGNPAVYSSRVEELWCGRAPTPEEEALAEGVLTETDPPRHTKLRKLVSRVFTPRMVAGLEPGIVKIAQELLDAAVGTGKLDLVEHFAYPLPMIVIADMLGVPHGDRALFKQWVDRMAAAAGAFPVEAGGARQGGDDVAVALGRVPEMLAYLREQVAERRVRPREDLLTKLVEAEVDGERLSEAAVVNLARELLVAGHGTTALTLGNAVLCLDAHPAQQARLRADPGLAPGVVEETLRFLGPIAHAPRAATADTELAGVAVPEGTMVKLWLGAANRDERRFDRPHVFDPDRDPNPHLAFGRGIHFCLGAPLARLESRVGLTLLLDRYPTLRTDPDDPPEFMTVDGLLGPSRLPLLTR</sequence>
<evidence type="ECO:0000256" key="7">
    <source>
        <dbReference type="RuleBase" id="RU000461"/>
    </source>
</evidence>
<dbReference type="RefSeq" id="WP_190134483.1">
    <property type="nucleotide sequence ID" value="NZ_BNBT01000007.1"/>
</dbReference>
<keyword evidence="2 7" id="KW-0349">Heme</keyword>
<dbReference type="GO" id="GO:0004497">
    <property type="term" value="F:monooxygenase activity"/>
    <property type="evidence" value="ECO:0007669"/>
    <property type="project" value="UniProtKB-KW"/>
</dbReference>
<dbReference type="PANTHER" id="PTHR46696">
    <property type="entry name" value="P450, PUTATIVE (EUROFUNG)-RELATED"/>
    <property type="match status" value="1"/>
</dbReference>
<comment type="similarity">
    <text evidence="1 7">Belongs to the cytochrome P450 family.</text>
</comment>
<evidence type="ECO:0000256" key="2">
    <source>
        <dbReference type="ARBA" id="ARBA00022617"/>
    </source>
</evidence>
<dbReference type="InterPro" id="IPR036396">
    <property type="entry name" value="Cyt_P450_sf"/>
</dbReference>
<protein>
    <submittedName>
        <fullName evidence="8">Cytochrome P450</fullName>
    </submittedName>
</protein>
<dbReference type="InterPro" id="IPR002397">
    <property type="entry name" value="Cyt_P450_B"/>
</dbReference>
<dbReference type="InterPro" id="IPR001128">
    <property type="entry name" value="Cyt_P450"/>
</dbReference>
<evidence type="ECO:0000256" key="3">
    <source>
        <dbReference type="ARBA" id="ARBA00022723"/>
    </source>
</evidence>
<dbReference type="PRINTS" id="PR00359">
    <property type="entry name" value="BP450"/>
</dbReference>
<dbReference type="SUPFAM" id="SSF48264">
    <property type="entry name" value="Cytochrome P450"/>
    <property type="match status" value="1"/>
</dbReference>
<evidence type="ECO:0000313" key="8">
    <source>
        <dbReference type="EMBL" id="GHE41554.1"/>
    </source>
</evidence>
<keyword evidence="5 7" id="KW-0408">Iron</keyword>
<dbReference type="FunFam" id="1.10.630.10:FF:000018">
    <property type="entry name" value="Cytochrome P450 monooxygenase"/>
    <property type="match status" value="1"/>
</dbReference>
<dbReference type="InterPro" id="IPR017972">
    <property type="entry name" value="Cyt_P450_CS"/>
</dbReference>
<evidence type="ECO:0000256" key="4">
    <source>
        <dbReference type="ARBA" id="ARBA00023002"/>
    </source>
</evidence>
<dbReference type="Pfam" id="PF00067">
    <property type="entry name" value="p450"/>
    <property type="match status" value="2"/>
</dbReference>
<evidence type="ECO:0000256" key="6">
    <source>
        <dbReference type="ARBA" id="ARBA00023033"/>
    </source>
</evidence>
<dbReference type="GO" id="GO:0020037">
    <property type="term" value="F:heme binding"/>
    <property type="evidence" value="ECO:0007669"/>
    <property type="project" value="InterPro"/>
</dbReference>
<reference evidence="8" key="1">
    <citation type="journal article" date="2014" name="Int. J. Syst. Evol. Microbiol.">
        <title>Complete genome sequence of Corynebacterium casei LMG S-19264T (=DSM 44701T), isolated from a smear-ripened cheese.</title>
        <authorList>
            <consortium name="US DOE Joint Genome Institute (JGI-PGF)"/>
            <person name="Walter F."/>
            <person name="Albersmeier A."/>
            <person name="Kalinowski J."/>
            <person name="Ruckert C."/>
        </authorList>
    </citation>
    <scope>NUCLEOTIDE SEQUENCE</scope>
    <source>
        <strain evidence="8">JCM 4784</strain>
    </source>
</reference>
<keyword evidence="4 7" id="KW-0560">Oxidoreductase</keyword>